<dbReference type="InterPro" id="IPR037914">
    <property type="entry name" value="SpoVT-AbrB_sf"/>
</dbReference>
<dbReference type="EMBL" id="JBHILM010000021">
    <property type="protein sequence ID" value="MFB5682932.1"/>
    <property type="molecule type" value="Genomic_DNA"/>
</dbReference>
<dbReference type="GO" id="GO:0003677">
    <property type="term" value="F:DNA binding"/>
    <property type="evidence" value="ECO:0007669"/>
    <property type="project" value="UniProtKB-KW"/>
</dbReference>
<accession>A0ABV5BBU5</accession>
<protein>
    <submittedName>
        <fullName evidence="3">AbrB/MazE/SpoVT family DNA-binding domain-containing protein</fullName>
    </submittedName>
</protein>
<dbReference type="SMART" id="SM00966">
    <property type="entry name" value="SpoVT_AbrB"/>
    <property type="match status" value="1"/>
</dbReference>
<comment type="caution">
    <text evidence="3">The sequence shown here is derived from an EMBL/GenBank/DDBJ whole genome shotgun (WGS) entry which is preliminary data.</text>
</comment>
<dbReference type="SUPFAM" id="SSF89447">
    <property type="entry name" value="AbrB/MazE/MraZ-like"/>
    <property type="match status" value="1"/>
</dbReference>
<dbReference type="Proteomes" id="UP001580407">
    <property type="component" value="Unassembled WGS sequence"/>
</dbReference>
<reference evidence="3 4" key="1">
    <citation type="submission" date="2024-09" db="EMBL/GenBank/DDBJ databases">
        <authorList>
            <person name="Ruan L."/>
        </authorList>
    </citation>
    <scope>NUCLEOTIDE SEQUENCE [LARGE SCALE GENOMIC DNA]</scope>
    <source>
        <strain evidence="3 4">D33</strain>
    </source>
</reference>
<dbReference type="RefSeq" id="WP_375526676.1">
    <property type="nucleotide sequence ID" value="NZ_JBHILM010000021.1"/>
</dbReference>
<organism evidence="3 4">
    <name type="scientific">Paenibacillus terreus</name>
    <dbReference type="NCBI Taxonomy" id="1387834"/>
    <lineage>
        <taxon>Bacteria</taxon>
        <taxon>Bacillati</taxon>
        <taxon>Bacillota</taxon>
        <taxon>Bacilli</taxon>
        <taxon>Bacillales</taxon>
        <taxon>Paenibacillaceae</taxon>
        <taxon>Paenibacillus</taxon>
    </lineage>
</organism>
<evidence type="ECO:0000259" key="2">
    <source>
        <dbReference type="PROSITE" id="PS51740"/>
    </source>
</evidence>
<name>A0ABV5BBU5_9BACL</name>
<evidence type="ECO:0000256" key="1">
    <source>
        <dbReference type="PROSITE-ProRule" id="PRU01076"/>
    </source>
</evidence>
<dbReference type="Pfam" id="PF04014">
    <property type="entry name" value="MazE_antitoxin"/>
    <property type="match status" value="1"/>
</dbReference>
<evidence type="ECO:0000313" key="4">
    <source>
        <dbReference type="Proteomes" id="UP001580407"/>
    </source>
</evidence>
<dbReference type="Gene3D" id="2.10.260.10">
    <property type="match status" value="1"/>
</dbReference>
<proteinExistence type="predicted"/>
<feature type="domain" description="SpoVT-AbrB" evidence="2">
    <location>
        <begin position="13"/>
        <end position="56"/>
    </location>
</feature>
<sequence length="129" mass="14630">MAIRKEAVEPVQWKRARVSQKRQVTIPQKLFEQAGIKDEVEFGIKGNTIIMRPVRENTGNDYFSDLILADLLEEGYGGAELLEKFREKQAELHKAVNKIKAESAEAAKNYKPSESDDLMEELFGDVMGD</sequence>
<dbReference type="InterPro" id="IPR007159">
    <property type="entry name" value="SpoVT-AbrB_dom"/>
</dbReference>
<gene>
    <name evidence="3" type="ORF">ACE3NQ_18610</name>
</gene>
<keyword evidence="1 3" id="KW-0238">DNA-binding</keyword>
<dbReference type="PROSITE" id="PS51740">
    <property type="entry name" value="SPOVT_ABRB"/>
    <property type="match status" value="1"/>
</dbReference>
<keyword evidence="4" id="KW-1185">Reference proteome</keyword>
<evidence type="ECO:0000313" key="3">
    <source>
        <dbReference type="EMBL" id="MFB5682932.1"/>
    </source>
</evidence>